<comment type="similarity">
    <text evidence="2 6">Belongs to the 4-toluene sulfonate uptake permease (TSUP) (TC 2.A.102) family.</text>
</comment>
<name>A0ABN3VD01_9PSEU</name>
<evidence type="ECO:0000313" key="8">
    <source>
        <dbReference type="Proteomes" id="UP001500979"/>
    </source>
</evidence>
<feature type="transmembrane region" description="Helical" evidence="6">
    <location>
        <begin position="226"/>
        <end position="246"/>
    </location>
</feature>
<dbReference type="PANTHER" id="PTHR43701">
    <property type="entry name" value="MEMBRANE TRANSPORTER PROTEIN MJ0441-RELATED"/>
    <property type="match status" value="1"/>
</dbReference>
<reference evidence="7 8" key="1">
    <citation type="journal article" date="2019" name="Int. J. Syst. Evol. Microbiol.">
        <title>The Global Catalogue of Microorganisms (GCM) 10K type strain sequencing project: providing services to taxonomists for standard genome sequencing and annotation.</title>
        <authorList>
            <consortium name="The Broad Institute Genomics Platform"/>
            <consortium name="The Broad Institute Genome Sequencing Center for Infectious Disease"/>
            <person name="Wu L."/>
            <person name="Ma J."/>
        </authorList>
    </citation>
    <scope>NUCLEOTIDE SEQUENCE [LARGE SCALE GENOMIC DNA]</scope>
    <source>
        <strain evidence="7 8">JCM 9383</strain>
    </source>
</reference>
<keyword evidence="5 6" id="KW-0472">Membrane</keyword>
<keyword evidence="3 6" id="KW-0812">Transmembrane</keyword>
<organism evidence="7 8">
    <name type="scientific">Saccharopolyspora taberi</name>
    <dbReference type="NCBI Taxonomy" id="60895"/>
    <lineage>
        <taxon>Bacteria</taxon>
        <taxon>Bacillati</taxon>
        <taxon>Actinomycetota</taxon>
        <taxon>Actinomycetes</taxon>
        <taxon>Pseudonocardiales</taxon>
        <taxon>Pseudonocardiaceae</taxon>
        <taxon>Saccharopolyspora</taxon>
    </lineage>
</organism>
<keyword evidence="6" id="KW-1003">Cell membrane</keyword>
<sequence>MLTAVLLALSGLAAGIGITAVGPGGVLATIGLFAFTALPPAEVAGTAIATHIATGLLGTAVYVHSGQLREAATRRTAVILAATAVLGTPVGVLVNSAVSGRAFGVLLAVFVTVIAVLVWYRDRRAGPAAHHHPTVLLAGIGFGVAAAGGVFGVGGPMLAVPLLVLIGTGVLPALAAAQVQSVVISTVGTAGYLVRGAVDWRLALLVGVPELCGVVLGWKLARAVPARRLTCALIVSLLALAPYLALHG</sequence>
<feature type="transmembrane region" description="Helical" evidence="6">
    <location>
        <begin position="158"/>
        <end position="179"/>
    </location>
</feature>
<evidence type="ECO:0000256" key="2">
    <source>
        <dbReference type="ARBA" id="ARBA00009142"/>
    </source>
</evidence>
<keyword evidence="4 6" id="KW-1133">Transmembrane helix</keyword>
<evidence type="ECO:0000256" key="1">
    <source>
        <dbReference type="ARBA" id="ARBA00004141"/>
    </source>
</evidence>
<comment type="subcellular location">
    <subcellularLocation>
        <location evidence="6">Cell membrane</location>
        <topology evidence="6">Multi-pass membrane protein</topology>
    </subcellularLocation>
    <subcellularLocation>
        <location evidence="1">Membrane</location>
        <topology evidence="1">Multi-pass membrane protein</topology>
    </subcellularLocation>
</comment>
<proteinExistence type="inferred from homology"/>
<evidence type="ECO:0000256" key="4">
    <source>
        <dbReference type="ARBA" id="ARBA00022989"/>
    </source>
</evidence>
<feature type="transmembrane region" description="Helical" evidence="6">
    <location>
        <begin position="132"/>
        <end position="152"/>
    </location>
</feature>
<dbReference type="Pfam" id="PF01925">
    <property type="entry name" value="TauE"/>
    <property type="match status" value="1"/>
</dbReference>
<accession>A0ABN3VD01</accession>
<feature type="transmembrane region" description="Helical" evidence="6">
    <location>
        <begin position="44"/>
        <end position="64"/>
    </location>
</feature>
<dbReference type="InterPro" id="IPR051598">
    <property type="entry name" value="TSUP/Inactive_protease-like"/>
</dbReference>
<protein>
    <recommendedName>
        <fullName evidence="6">Probable membrane transporter protein</fullName>
    </recommendedName>
</protein>
<dbReference type="InterPro" id="IPR002781">
    <property type="entry name" value="TM_pro_TauE-like"/>
</dbReference>
<evidence type="ECO:0000256" key="3">
    <source>
        <dbReference type="ARBA" id="ARBA00022692"/>
    </source>
</evidence>
<dbReference type="RefSeq" id="WP_344680284.1">
    <property type="nucleotide sequence ID" value="NZ_BAAAUX010000014.1"/>
</dbReference>
<dbReference type="Proteomes" id="UP001500979">
    <property type="component" value="Unassembled WGS sequence"/>
</dbReference>
<feature type="transmembrane region" description="Helical" evidence="6">
    <location>
        <begin position="100"/>
        <end position="120"/>
    </location>
</feature>
<evidence type="ECO:0000256" key="6">
    <source>
        <dbReference type="RuleBase" id="RU363041"/>
    </source>
</evidence>
<comment type="caution">
    <text evidence="7">The sequence shown here is derived from an EMBL/GenBank/DDBJ whole genome shotgun (WGS) entry which is preliminary data.</text>
</comment>
<dbReference type="PANTHER" id="PTHR43701:SF2">
    <property type="entry name" value="MEMBRANE TRANSPORTER PROTEIN YJNA-RELATED"/>
    <property type="match status" value="1"/>
</dbReference>
<evidence type="ECO:0000313" key="7">
    <source>
        <dbReference type="EMBL" id="GAA2793220.1"/>
    </source>
</evidence>
<feature type="transmembrane region" description="Helical" evidence="6">
    <location>
        <begin position="76"/>
        <end position="94"/>
    </location>
</feature>
<evidence type="ECO:0000256" key="5">
    <source>
        <dbReference type="ARBA" id="ARBA00023136"/>
    </source>
</evidence>
<keyword evidence="8" id="KW-1185">Reference proteome</keyword>
<gene>
    <name evidence="7" type="ORF">GCM10010470_30100</name>
</gene>
<dbReference type="EMBL" id="BAAAUX010000014">
    <property type="protein sequence ID" value="GAA2793220.1"/>
    <property type="molecule type" value="Genomic_DNA"/>
</dbReference>